<dbReference type="Pfam" id="PF10047">
    <property type="entry name" value="DUF2281"/>
    <property type="match status" value="1"/>
</dbReference>
<name>A0A951UW01_9CYAN</name>
<proteinExistence type="predicted"/>
<dbReference type="InterPro" id="IPR018739">
    <property type="entry name" value="DUF2281"/>
</dbReference>
<reference evidence="2" key="1">
    <citation type="submission" date="2021-05" db="EMBL/GenBank/DDBJ databases">
        <authorList>
            <person name="Pietrasiak N."/>
            <person name="Ward R."/>
            <person name="Stajich J.E."/>
            <person name="Kurbessoian T."/>
        </authorList>
    </citation>
    <scope>NUCLEOTIDE SEQUENCE</scope>
    <source>
        <strain evidence="2">GSE-NOS-MK-12-04C</strain>
    </source>
</reference>
<gene>
    <name evidence="2" type="ORF">KME60_30980</name>
</gene>
<dbReference type="AlphaFoldDB" id="A0A951UW01"/>
<feature type="domain" description="DUF2281" evidence="1">
    <location>
        <begin position="6"/>
        <end position="39"/>
    </location>
</feature>
<evidence type="ECO:0000313" key="3">
    <source>
        <dbReference type="Proteomes" id="UP000729701"/>
    </source>
</evidence>
<reference evidence="2" key="2">
    <citation type="journal article" date="2022" name="Microbiol. Resour. Announc.">
        <title>Metagenome Sequencing to Explore Phylogenomics of Terrestrial Cyanobacteria.</title>
        <authorList>
            <person name="Ward R.D."/>
            <person name="Stajich J.E."/>
            <person name="Johansen J.R."/>
            <person name="Huntemann M."/>
            <person name="Clum A."/>
            <person name="Foster B."/>
            <person name="Foster B."/>
            <person name="Roux S."/>
            <person name="Palaniappan K."/>
            <person name="Varghese N."/>
            <person name="Mukherjee S."/>
            <person name="Reddy T.B.K."/>
            <person name="Daum C."/>
            <person name="Copeland A."/>
            <person name="Chen I.A."/>
            <person name="Ivanova N.N."/>
            <person name="Kyrpides N.C."/>
            <person name="Shapiro N."/>
            <person name="Eloe-Fadrosh E.A."/>
            <person name="Pietrasiak N."/>
        </authorList>
    </citation>
    <scope>NUCLEOTIDE SEQUENCE</scope>
    <source>
        <strain evidence="2">GSE-NOS-MK-12-04C</strain>
    </source>
</reference>
<evidence type="ECO:0000313" key="2">
    <source>
        <dbReference type="EMBL" id="MBW4671729.1"/>
    </source>
</evidence>
<dbReference type="EMBL" id="JAHHGZ010000052">
    <property type="protein sequence ID" value="MBW4671729.1"/>
    <property type="molecule type" value="Genomic_DNA"/>
</dbReference>
<dbReference type="Proteomes" id="UP000729701">
    <property type="component" value="Unassembled WGS sequence"/>
</dbReference>
<accession>A0A951UW01</accession>
<organism evidence="2 3">
    <name type="scientific">Cyanomargarita calcarea GSE-NOS-MK-12-04C</name>
    <dbReference type="NCBI Taxonomy" id="2839659"/>
    <lineage>
        <taxon>Bacteria</taxon>
        <taxon>Bacillati</taxon>
        <taxon>Cyanobacteriota</taxon>
        <taxon>Cyanophyceae</taxon>
        <taxon>Nostocales</taxon>
        <taxon>Cyanomargaritaceae</taxon>
        <taxon>Cyanomargarita</taxon>
    </lineage>
</organism>
<sequence>MTIREQITQKLEELPEPMLQEILDYVQLLQAKYDKQNQVKLDNDNPSNSTGESLIAHLKTIGNWQGDDFKECLESVISSRSKANFNYDFNPFD</sequence>
<evidence type="ECO:0000259" key="1">
    <source>
        <dbReference type="Pfam" id="PF10047"/>
    </source>
</evidence>
<protein>
    <submittedName>
        <fullName evidence="2">DUF2281 domain-containing protein</fullName>
    </submittedName>
</protein>
<comment type="caution">
    <text evidence="2">The sequence shown here is derived from an EMBL/GenBank/DDBJ whole genome shotgun (WGS) entry which is preliminary data.</text>
</comment>